<dbReference type="InterPro" id="IPR036890">
    <property type="entry name" value="HATPase_C_sf"/>
</dbReference>
<dbReference type="PANTHER" id="PTHR43065">
    <property type="entry name" value="SENSOR HISTIDINE KINASE"/>
    <property type="match status" value="1"/>
</dbReference>
<reference evidence="6 7" key="1">
    <citation type="submission" date="2019-08" db="EMBL/GenBank/DDBJ databases">
        <title>Bioinformatics analysis of the strain L3 and L5.</title>
        <authorList>
            <person name="Li X."/>
        </authorList>
    </citation>
    <scope>NUCLEOTIDE SEQUENCE [LARGE SCALE GENOMIC DNA]</scope>
    <source>
        <strain evidence="6 7">L5</strain>
    </source>
</reference>
<evidence type="ECO:0000259" key="5">
    <source>
        <dbReference type="PROSITE" id="PS50109"/>
    </source>
</evidence>
<dbReference type="InterPro" id="IPR005467">
    <property type="entry name" value="His_kinase_dom"/>
</dbReference>
<dbReference type="InterPro" id="IPR036097">
    <property type="entry name" value="HisK_dim/P_sf"/>
</dbReference>
<protein>
    <recommendedName>
        <fullName evidence="2">histidine kinase</fullName>
        <ecNumber evidence="2">2.7.13.3</ecNumber>
    </recommendedName>
</protein>
<evidence type="ECO:0000256" key="2">
    <source>
        <dbReference type="ARBA" id="ARBA00012438"/>
    </source>
</evidence>
<dbReference type="InterPro" id="IPR003661">
    <property type="entry name" value="HisK_dim/P_dom"/>
</dbReference>
<dbReference type="PANTHER" id="PTHR43065:SF50">
    <property type="entry name" value="HISTIDINE KINASE"/>
    <property type="match status" value="1"/>
</dbReference>
<dbReference type="InterPro" id="IPR004358">
    <property type="entry name" value="Sig_transdc_His_kin-like_C"/>
</dbReference>
<dbReference type="SMART" id="SM00388">
    <property type="entry name" value="HisKA"/>
    <property type="match status" value="1"/>
</dbReference>
<evidence type="ECO:0000256" key="4">
    <source>
        <dbReference type="SAM" id="Coils"/>
    </source>
</evidence>
<dbReference type="Pfam" id="PF00512">
    <property type="entry name" value="HisKA"/>
    <property type="match status" value="1"/>
</dbReference>
<dbReference type="Pfam" id="PF02518">
    <property type="entry name" value="HATPase_c"/>
    <property type="match status" value="1"/>
</dbReference>
<keyword evidence="3" id="KW-0597">Phosphoprotein</keyword>
<keyword evidence="6" id="KW-0418">Kinase</keyword>
<organism evidence="6 7">
    <name type="scientific">Billgrantia pellis</name>
    <dbReference type="NCBI Taxonomy" id="2606936"/>
    <lineage>
        <taxon>Bacteria</taxon>
        <taxon>Pseudomonadati</taxon>
        <taxon>Pseudomonadota</taxon>
        <taxon>Gammaproteobacteria</taxon>
        <taxon>Oceanospirillales</taxon>
        <taxon>Halomonadaceae</taxon>
        <taxon>Billgrantia</taxon>
    </lineage>
</organism>
<dbReference type="PRINTS" id="PR00344">
    <property type="entry name" value="BCTRLSENSOR"/>
</dbReference>
<dbReference type="GO" id="GO:0000155">
    <property type="term" value="F:phosphorelay sensor kinase activity"/>
    <property type="evidence" value="ECO:0007669"/>
    <property type="project" value="InterPro"/>
</dbReference>
<feature type="domain" description="Histidine kinase" evidence="5">
    <location>
        <begin position="155"/>
        <end position="376"/>
    </location>
</feature>
<dbReference type="SUPFAM" id="SSF55874">
    <property type="entry name" value="ATPase domain of HSP90 chaperone/DNA topoisomerase II/histidine kinase"/>
    <property type="match status" value="1"/>
</dbReference>
<dbReference type="RefSeq" id="WP_149329975.1">
    <property type="nucleotide sequence ID" value="NZ_VTPY01000008.1"/>
</dbReference>
<comment type="catalytic activity">
    <reaction evidence="1">
        <text>ATP + protein L-histidine = ADP + protein N-phospho-L-histidine.</text>
        <dbReference type="EC" id="2.7.13.3"/>
    </reaction>
</comment>
<feature type="coiled-coil region" evidence="4">
    <location>
        <begin position="91"/>
        <end position="139"/>
    </location>
</feature>
<gene>
    <name evidence="6" type="ORF">F0A17_19190</name>
</gene>
<accession>A0A7V7KF64</accession>
<dbReference type="InterPro" id="IPR003594">
    <property type="entry name" value="HATPase_dom"/>
</dbReference>
<dbReference type="Gene3D" id="1.10.287.130">
    <property type="match status" value="1"/>
</dbReference>
<dbReference type="Proteomes" id="UP000486760">
    <property type="component" value="Unassembled WGS sequence"/>
</dbReference>
<keyword evidence="4" id="KW-0175">Coiled coil</keyword>
<dbReference type="AlphaFoldDB" id="A0A7V7KF64"/>
<keyword evidence="6" id="KW-0808">Transferase</keyword>
<sequence length="379" mass="41964">MYDDREELSLDELLPPAQVTRAMILLTNLCGAEIVLLRHPEAQATPVEFSLEPVAWLKSDLPIPQRRAAAALLELLLFHAAKYRLAANLHLTATEANYQELQQQHAALQASEARYRLLSESLQERVDSQVRTIRESQQKLYESARLRAVGQLAAGMAHEINTPIGFISSNLRTAQEYLGEITESAEAESNLGELIEDFHSLLEESLDGANRISGLIRDIRLFANIDQTDHRHFDLNALIETTLRLLQPDLATPDTVTLRLDRLPRIPGYPAKIGQAIHNALTNALRSLGDEGKVVVTTRPVDDMIELTVQDNGHGMSQEVRERAFEPFYTTREVGMGSGLGLPVILDVVTAHHGRLNLTSEVGQGTCLTLWLPIAGQAS</sequence>
<name>A0A7V7KF64_9GAMM</name>
<dbReference type="CDD" id="cd00075">
    <property type="entry name" value="HATPase"/>
    <property type="match status" value="1"/>
</dbReference>
<evidence type="ECO:0000256" key="3">
    <source>
        <dbReference type="ARBA" id="ARBA00022553"/>
    </source>
</evidence>
<keyword evidence="7" id="KW-1185">Reference proteome</keyword>
<evidence type="ECO:0000256" key="1">
    <source>
        <dbReference type="ARBA" id="ARBA00000085"/>
    </source>
</evidence>
<evidence type="ECO:0000313" key="7">
    <source>
        <dbReference type="Proteomes" id="UP000486760"/>
    </source>
</evidence>
<dbReference type="EC" id="2.7.13.3" evidence="2"/>
<comment type="caution">
    <text evidence="6">The sequence shown here is derived from an EMBL/GenBank/DDBJ whole genome shotgun (WGS) entry which is preliminary data.</text>
</comment>
<dbReference type="SUPFAM" id="SSF47384">
    <property type="entry name" value="Homodimeric domain of signal transducing histidine kinase"/>
    <property type="match status" value="1"/>
</dbReference>
<dbReference type="Gene3D" id="3.30.565.10">
    <property type="entry name" value="Histidine kinase-like ATPase, C-terminal domain"/>
    <property type="match status" value="1"/>
</dbReference>
<proteinExistence type="predicted"/>
<dbReference type="PROSITE" id="PS50109">
    <property type="entry name" value="HIS_KIN"/>
    <property type="match status" value="1"/>
</dbReference>
<dbReference type="CDD" id="cd00082">
    <property type="entry name" value="HisKA"/>
    <property type="match status" value="1"/>
</dbReference>
<dbReference type="SMART" id="SM00387">
    <property type="entry name" value="HATPase_c"/>
    <property type="match status" value="1"/>
</dbReference>
<dbReference type="EMBL" id="VTPY01000008">
    <property type="protein sequence ID" value="KAA0010011.1"/>
    <property type="molecule type" value="Genomic_DNA"/>
</dbReference>
<evidence type="ECO:0000313" key="6">
    <source>
        <dbReference type="EMBL" id="KAA0010011.1"/>
    </source>
</evidence>